<feature type="compositionally biased region" description="Pro residues" evidence="1">
    <location>
        <begin position="15"/>
        <end position="28"/>
    </location>
</feature>
<feature type="non-terminal residue" evidence="2">
    <location>
        <position position="87"/>
    </location>
</feature>
<comment type="caution">
    <text evidence="2">The sequence shown here is derived from an EMBL/GenBank/DDBJ whole genome shotgun (WGS) entry which is preliminary data.</text>
</comment>
<evidence type="ECO:0000313" key="3">
    <source>
        <dbReference type="Proteomes" id="UP001228049"/>
    </source>
</evidence>
<reference evidence="2" key="1">
    <citation type="submission" date="2023-04" db="EMBL/GenBank/DDBJ databases">
        <title>Chromosome-level genome of Chaenocephalus aceratus.</title>
        <authorList>
            <person name="Park H."/>
        </authorList>
    </citation>
    <scope>NUCLEOTIDE SEQUENCE</scope>
    <source>
        <strain evidence="2">DE</strain>
        <tissue evidence="2">Muscle</tissue>
    </source>
</reference>
<evidence type="ECO:0000256" key="1">
    <source>
        <dbReference type="SAM" id="MobiDB-lite"/>
    </source>
</evidence>
<accession>A0AAD9C8D4</accession>
<gene>
    <name evidence="2" type="ORF">KUDE01_016224</name>
</gene>
<name>A0AAD9C8D4_DISEL</name>
<sequence length="87" mass="9252">LPTGTHGGAEDDPPTLCPLPQASPPPCAATPALNGESPSGSEAKRLEGFRGAERDFVLDAGWEIRIKRRNRPARLGTEETECEQLSA</sequence>
<feature type="region of interest" description="Disordered" evidence="1">
    <location>
        <begin position="1"/>
        <end position="43"/>
    </location>
</feature>
<dbReference type="AlphaFoldDB" id="A0AAD9C8D4"/>
<protein>
    <submittedName>
        <fullName evidence="2">Ribonuclease Y</fullName>
    </submittedName>
</protein>
<proteinExistence type="predicted"/>
<organism evidence="2 3">
    <name type="scientific">Dissostichus eleginoides</name>
    <name type="common">Patagonian toothfish</name>
    <name type="synonym">Dissostichus amissus</name>
    <dbReference type="NCBI Taxonomy" id="100907"/>
    <lineage>
        <taxon>Eukaryota</taxon>
        <taxon>Metazoa</taxon>
        <taxon>Chordata</taxon>
        <taxon>Craniata</taxon>
        <taxon>Vertebrata</taxon>
        <taxon>Euteleostomi</taxon>
        <taxon>Actinopterygii</taxon>
        <taxon>Neopterygii</taxon>
        <taxon>Teleostei</taxon>
        <taxon>Neoteleostei</taxon>
        <taxon>Acanthomorphata</taxon>
        <taxon>Eupercaria</taxon>
        <taxon>Perciformes</taxon>
        <taxon>Notothenioidei</taxon>
        <taxon>Nototheniidae</taxon>
        <taxon>Dissostichus</taxon>
    </lineage>
</organism>
<feature type="non-terminal residue" evidence="2">
    <location>
        <position position="1"/>
    </location>
</feature>
<dbReference type="Proteomes" id="UP001228049">
    <property type="component" value="Unassembled WGS sequence"/>
</dbReference>
<dbReference type="EMBL" id="JASDAP010000009">
    <property type="protein sequence ID" value="KAK1896681.1"/>
    <property type="molecule type" value="Genomic_DNA"/>
</dbReference>
<evidence type="ECO:0000313" key="2">
    <source>
        <dbReference type="EMBL" id="KAK1896681.1"/>
    </source>
</evidence>
<keyword evidence="3" id="KW-1185">Reference proteome</keyword>